<sequence>MPCRAGHGPAKPKEGLGNASGQFMGFLGAQYPMNGEAELRLGQCHCIQGKNFDLNMRI</sequence>
<dbReference type="Proteomes" id="UP001420932">
    <property type="component" value="Unassembled WGS sequence"/>
</dbReference>
<organism evidence="1 2">
    <name type="scientific">Stephania yunnanensis</name>
    <dbReference type="NCBI Taxonomy" id="152371"/>
    <lineage>
        <taxon>Eukaryota</taxon>
        <taxon>Viridiplantae</taxon>
        <taxon>Streptophyta</taxon>
        <taxon>Embryophyta</taxon>
        <taxon>Tracheophyta</taxon>
        <taxon>Spermatophyta</taxon>
        <taxon>Magnoliopsida</taxon>
        <taxon>Ranunculales</taxon>
        <taxon>Menispermaceae</taxon>
        <taxon>Menispermoideae</taxon>
        <taxon>Cissampelideae</taxon>
        <taxon>Stephania</taxon>
    </lineage>
</organism>
<reference evidence="1 2" key="1">
    <citation type="submission" date="2024-01" db="EMBL/GenBank/DDBJ databases">
        <title>Genome assemblies of Stephania.</title>
        <authorList>
            <person name="Yang L."/>
        </authorList>
    </citation>
    <scope>NUCLEOTIDE SEQUENCE [LARGE SCALE GENOMIC DNA]</scope>
    <source>
        <strain evidence="1">YNDBR</strain>
        <tissue evidence="1">Leaf</tissue>
    </source>
</reference>
<dbReference type="AlphaFoldDB" id="A0AAP0FBF8"/>
<accession>A0AAP0FBF8</accession>
<protein>
    <submittedName>
        <fullName evidence="1">Uncharacterized protein</fullName>
    </submittedName>
</protein>
<evidence type="ECO:0000313" key="1">
    <source>
        <dbReference type="EMBL" id="KAK9107182.1"/>
    </source>
</evidence>
<dbReference type="EMBL" id="JBBNAF010000010">
    <property type="protein sequence ID" value="KAK9107182.1"/>
    <property type="molecule type" value="Genomic_DNA"/>
</dbReference>
<proteinExistence type="predicted"/>
<comment type="caution">
    <text evidence="1">The sequence shown here is derived from an EMBL/GenBank/DDBJ whole genome shotgun (WGS) entry which is preliminary data.</text>
</comment>
<keyword evidence="2" id="KW-1185">Reference proteome</keyword>
<evidence type="ECO:0000313" key="2">
    <source>
        <dbReference type="Proteomes" id="UP001420932"/>
    </source>
</evidence>
<gene>
    <name evidence="1" type="ORF">Syun_023193</name>
</gene>
<name>A0AAP0FBF8_9MAGN</name>